<comment type="caution">
    <text evidence="1">The sequence shown here is derived from an EMBL/GenBank/DDBJ whole genome shotgun (WGS) entry which is preliminary data.</text>
</comment>
<sequence length="739" mass="80865">MGGYFEMYSGYDTEESCVTNLTTSGNGALVNAKDTNFNLGSPILDCHATNGGALFLQGCQVTTHKGGAVCIDQQNCLHRHVYLGLKQIVNCSADMGGGLFIYSEESIYTWSGGSFADSHPNMAELISTLCTNLTSLSGRSVDDEGRSHHVEVEGYPQLSCNLPPPTMELDEDDNQYAPPTMPGPDLSFNSLSFYLQYIHTQAETGEYVPIPIYLKSTLNFFGTSTVTKQAIVLIMSKKEESPVEKVEVKHGQGSIDTAVSFVEVADEGSMEFSTTKFEWTIAISLCRLVSPSASSSITRCVFTIPLLINAAFVECDSGKLSITSSSFTMQAPLTDNIHPIVYCFSSSSHTSNGKNEFEIEMSDVSFNNMTVQSSAAAVVVIHDADRIRLDRVRFVNVLNSEGEDGMRIVVHGRNLVKVIEYVKDSDFPQRNTGFNDLYESLDKDEVTGSLFHSPTLLLYLTFYTAPTILVHSIGRDGVWCGDAIFPCVSLDEADLHLSNSPLCTISVVDVSELKGEVDLTQDKTDIMSKGGDRSRVEVWGSGRLVNEAVSLAHSLRIDSLAFSLASGRSVALLESRSGMLSVTSCSFSSSSPLLSKLLEVTGGSVELGKIDLSSLSFTDSLLSFSNFANVNVSSLAHRECSAGTLMSFEGNGKTESRVEVRDCTFIDKQDREIEEDRSLLKIRDPIRKLNDEEDTSIDNSYDLVNTESSKVIHTMLQYLNIKFFRFILSQANDRGKVES</sequence>
<gene>
    <name evidence="1" type="ORF">BLNAU_5510</name>
</gene>
<proteinExistence type="predicted"/>
<accession>A0ABQ9Y6U6</accession>
<protein>
    <submittedName>
        <fullName evidence="1">Uncharacterized protein</fullName>
    </submittedName>
</protein>
<organism evidence="1 2">
    <name type="scientific">Blattamonas nauphoetae</name>
    <dbReference type="NCBI Taxonomy" id="2049346"/>
    <lineage>
        <taxon>Eukaryota</taxon>
        <taxon>Metamonada</taxon>
        <taxon>Preaxostyla</taxon>
        <taxon>Oxymonadida</taxon>
        <taxon>Blattamonas</taxon>
    </lineage>
</organism>
<dbReference type="EMBL" id="JARBJD010000029">
    <property type="protein sequence ID" value="KAK2959461.1"/>
    <property type="molecule type" value="Genomic_DNA"/>
</dbReference>
<evidence type="ECO:0000313" key="2">
    <source>
        <dbReference type="Proteomes" id="UP001281761"/>
    </source>
</evidence>
<reference evidence="1 2" key="1">
    <citation type="journal article" date="2022" name="bioRxiv">
        <title>Genomics of Preaxostyla Flagellates Illuminates Evolutionary Transitions and the Path Towards Mitochondrial Loss.</title>
        <authorList>
            <person name="Novak L.V.F."/>
            <person name="Treitli S.C."/>
            <person name="Pyrih J."/>
            <person name="Halakuc P."/>
            <person name="Pipaliya S.V."/>
            <person name="Vacek V."/>
            <person name="Brzon O."/>
            <person name="Soukal P."/>
            <person name="Eme L."/>
            <person name="Dacks J.B."/>
            <person name="Karnkowska A."/>
            <person name="Elias M."/>
            <person name="Hampl V."/>
        </authorList>
    </citation>
    <scope>NUCLEOTIDE SEQUENCE [LARGE SCALE GENOMIC DNA]</scope>
    <source>
        <strain evidence="1">NAU3</strain>
        <tissue evidence="1">Gut</tissue>
    </source>
</reference>
<dbReference type="Proteomes" id="UP001281761">
    <property type="component" value="Unassembled WGS sequence"/>
</dbReference>
<evidence type="ECO:0000313" key="1">
    <source>
        <dbReference type="EMBL" id="KAK2959461.1"/>
    </source>
</evidence>
<name>A0ABQ9Y6U6_9EUKA</name>
<keyword evidence="2" id="KW-1185">Reference proteome</keyword>